<evidence type="ECO:0000313" key="1">
    <source>
        <dbReference type="EMBL" id="JAD65207.1"/>
    </source>
</evidence>
<reference evidence="1" key="1">
    <citation type="submission" date="2014-09" db="EMBL/GenBank/DDBJ databases">
        <authorList>
            <person name="Magalhaes I.L.F."/>
            <person name="Oliveira U."/>
            <person name="Santos F.R."/>
            <person name="Vidigal T.H.D.A."/>
            <person name="Brescovit A.D."/>
            <person name="Santos A.J."/>
        </authorList>
    </citation>
    <scope>NUCLEOTIDE SEQUENCE</scope>
    <source>
        <tissue evidence="1">Shoot tissue taken approximately 20 cm above the soil surface</tissue>
    </source>
</reference>
<name>A0A0A9C105_ARUDO</name>
<dbReference type="EMBL" id="GBRH01232688">
    <property type="protein sequence ID" value="JAD65207.1"/>
    <property type="molecule type" value="Transcribed_RNA"/>
</dbReference>
<proteinExistence type="predicted"/>
<protein>
    <submittedName>
        <fullName evidence="1">Uncharacterized protein</fullName>
    </submittedName>
</protein>
<organism evidence="1">
    <name type="scientific">Arundo donax</name>
    <name type="common">Giant reed</name>
    <name type="synonym">Donax arundinaceus</name>
    <dbReference type="NCBI Taxonomy" id="35708"/>
    <lineage>
        <taxon>Eukaryota</taxon>
        <taxon>Viridiplantae</taxon>
        <taxon>Streptophyta</taxon>
        <taxon>Embryophyta</taxon>
        <taxon>Tracheophyta</taxon>
        <taxon>Spermatophyta</taxon>
        <taxon>Magnoliopsida</taxon>
        <taxon>Liliopsida</taxon>
        <taxon>Poales</taxon>
        <taxon>Poaceae</taxon>
        <taxon>PACMAD clade</taxon>
        <taxon>Arundinoideae</taxon>
        <taxon>Arundineae</taxon>
        <taxon>Arundo</taxon>
    </lineage>
</organism>
<dbReference type="AlphaFoldDB" id="A0A0A9C105"/>
<sequence length="47" mass="5356">MRGQCSCLQWLLLHWRHNYLQIRPHRTRSTGASAGIGDCRVQAHGLA</sequence>
<reference evidence="1" key="2">
    <citation type="journal article" date="2015" name="Data Brief">
        <title>Shoot transcriptome of the giant reed, Arundo donax.</title>
        <authorList>
            <person name="Barrero R.A."/>
            <person name="Guerrero F.D."/>
            <person name="Moolhuijzen P."/>
            <person name="Goolsby J.A."/>
            <person name="Tidwell J."/>
            <person name="Bellgard S.E."/>
            <person name="Bellgard M.I."/>
        </authorList>
    </citation>
    <scope>NUCLEOTIDE SEQUENCE</scope>
    <source>
        <tissue evidence="1">Shoot tissue taken approximately 20 cm above the soil surface</tissue>
    </source>
</reference>
<accession>A0A0A9C105</accession>